<dbReference type="InterPro" id="IPR006011">
    <property type="entry name" value="Syntaxin_N"/>
</dbReference>
<dbReference type="Gene3D" id="1.20.5.110">
    <property type="match status" value="1"/>
</dbReference>
<dbReference type="GO" id="GO:0006906">
    <property type="term" value="P:vesicle fusion"/>
    <property type="evidence" value="ECO:0007669"/>
    <property type="project" value="TreeGrafter"/>
</dbReference>
<evidence type="ECO:0000256" key="7">
    <source>
        <dbReference type="SAM" id="Phobius"/>
    </source>
</evidence>
<keyword evidence="11" id="KW-1185">Reference proteome</keyword>
<comment type="subcellular location">
    <subcellularLocation>
        <location evidence="1">Membrane</location>
        <topology evidence="1">Single-pass type IV membrane protein</topology>
    </subcellularLocation>
</comment>
<dbReference type="WBParaSite" id="DME_0000502301-mRNA-1">
    <property type="protein sequence ID" value="DME_0000502301-mRNA-1"/>
    <property type="gene ID" value="DME_0000502301"/>
</dbReference>
<dbReference type="Pfam" id="PF05739">
    <property type="entry name" value="SNARE"/>
    <property type="match status" value="1"/>
</dbReference>
<feature type="transmembrane region" description="Helical" evidence="7">
    <location>
        <begin position="249"/>
        <end position="272"/>
    </location>
</feature>
<dbReference type="InterPro" id="IPR000727">
    <property type="entry name" value="T_SNARE_dom"/>
</dbReference>
<dbReference type="Gene3D" id="1.20.58.70">
    <property type="match status" value="1"/>
</dbReference>
<reference evidence="9 11" key="2">
    <citation type="submission" date="2018-11" db="EMBL/GenBank/DDBJ databases">
        <authorList>
            <consortium name="Pathogen Informatics"/>
        </authorList>
    </citation>
    <scope>NUCLEOTIDE SEQUENCE [LARGE SCALE GENOMIC DNA]</scope>
</reference>
<dbReference type="Proteomes" id="UP000274756">
    <property type="component" value="Unassembled WGS sequence"/>
</dbReference>
<dbReference type="GO" id="GO:0012505">
    <property type="term" value="C:endomembrane system"/>
    <property type="evidence" value="ECO:0007669"/>
    <property type="project" value="TreeGrafter"/>
</dbReference>
<dbReference type="GO" id="GO:0005886">
    <property type="term" value="C:plasma membrane"/>
    <property type="evidence" value="ECO:0007669"/>
    <property type="project" value="TreeGrafter"/>
</dbReference>
<reference evidence="12" key="1">
    <citation type="submission" date="2017-02" db="UniProtKB">
        <authorList>
            <consortium name="WormBaseParasite"/>
        </authorList>
    </citation>
    <scope>IDENTIFICATION</scope>
</reference>
<dbReference type="GO" id="GO:0048278">
    <property type="term" value="P:vesicle docking"/>
    <property type="evidence" value="ECO:0007669"/>
    <property type="project" value="TreeGrafter"/>
</dbReference>
<sequence>MIRDRSSEFRRKVVANAEDVLSDRKVNGTPEPILPSNLFFVEVDEVRKLIINLANDVAELEVEQSNILAKTMIEESQKADLEKDKKNIKYCHAEDIDLRMRKHHIEVLVKKLYDVLENFAAAQEDYRKRATKRIKRQLELAGEQLTDTEINELFDSNITQIYNRDLTTVAMRSVMDDASSRQKEILKLEESISELNDLYNDMAILLQQQGELVENIDRNVEEATYYLHEGNQQARIAISYKKGAIRKKIFIIIVITVILVIIIIALLIYFLIRKN</sequence>
<dbReference type="Pfam" id="PF00804">
    <property type="entry name" value="Syntaxin"/>
    <property type="match status" value="1"/>
</dbReference>
<dbReference type="EMBL" id="UYYG01001172">
    <property type="protein sequence ID" value="VDN58849.1"/>
    <property type="molecule type" value="Genomic_DNA"/>
</dbReference>
<dbReference type="PANTHER" id="PTHR19957:SF307">
    <property type="entry name" value="PROTEIN SSO1-RELATED"/>
    <property type="match status" value="1"/>
</dbReference>
<evidence type="ECO:0000256" key="3">
    <source>
        <dbReference type="ARBA" id="ARBA00022692"/>
    </source>
</evidence>
<dbReference type="AlphaFoldDB" id="A0A0N4UCM3"/>
<dbReference type="GO" id="GO:0006836">
    <property type="term" value="P:neurotransmitter transport"/>
    <property type="evidence" value="ECO:0007669"/>
    <property type="project" value="UniProtKB-KW"/>
</dbReference>
<protein>
    <submittedName>
        <fullName evidence="12">t-SNARE coiled-coil homology domain-containing protein</fullName>
    </submittedName>
</protein>
<dbReference type="GO" id="GO:0006887">
    <property type="term" value="P:exocytosis"/>
    <property type="evidence" value="ECO:0007669"/>
    <property type="project" value="TreeGrafter"/>
</dbReference>
<dbReference type="SMART" id="SM00397">
    <property type="entry name" value="t_SNARE"/>
    <property type="match status" value="1"/>
</dbReference>
<keyword evidence="3 7" id="KW-0812">Transmembrane</keyword>
<dbReference type="GO" id="GO:0006886">
    <property type="term" value="P:intracellular protein transport"/>
    <property type="evidence" value="ECO:0007669"/>
    <property type="project" value="TreeGrafter"/>
</dbReference>
<evidence type="ECO:0000256" key="1">
    <source>
        <dbReference type="ARBA" id="ARBA00004211"/>
    </source>
</evidence>
<evidence type="ECO:0000313" key="10">
    <source>
        <dbReference type="Proteomes" id="UP000038040"/>
    </source>
</evidence>
<keyword evidence="4" id="KW-0813">Transport</keyword>
<evidence type="ECO:0000256" key="2">
    <source>
        <dbReference type="ARBA" id="ARBA00009063"/>
    </source>
</evidence>
<evidence type="ECO:0000313" key="12">
    <source>
        <dbReference type="WBParaSite" id="DME_0000502301-mRNA-1"/>
    </source>
</evidence>
<feature type="domain" description="T-SNARE coiled-coil homology" evidence="8">
    <location>
        <begin position="175"/>
        <end position="237"/>
    </location>
</feature>
<dbReference type="GO" id="GO:0000149">
    <property type="term" value="F:SNARE binding"/>
    <property type="evidence" value="ECO:0007669"/>
    <property type="project" value="TreeGrafter"/>
</dbReference>
<name>A0A0N4UCM3_DRAME</name>
<evidence type="ECO:0000259" key="8">
    <source>
        <dbReference type="PROSITE" id="PS50192"/>
    </source>
</evidence>
<dbReference type="CDD" id="cd15848">
    <property type="entry name" value="SNARE_syntaxin1-like"/>
    <property type="match status" value="1"/>
</dbReference>
<dbReference type="OrthoDB" id="10255013at2759"/>
<dbReference type="InterPro" id="IPR045242">
    <property type="entry name" value="Syntaxin"/>
</dbReference>
<keyword evidence="6 7" id="KW-0472">Membrane</keyword>
<dbReference type="GO" id="GO:0031201">
    <property type="term" value="C:SNARE complex"/>
    <property type="evidence" value="ECO:0007669"/>
    <property type="project" value="TreeGrafter"/>
</dbReference>
<evidence type="ECO:0000313" key="11">
    <source>
        <dbReference type="Proteomes" id="UP000274756"/>
    </source>
</evidence>
<dbReference type="SUPFAM" id="SSF47661">
    <property type="entry name" value="t-snare proteins"/>
    <property type="match status" value="1"/>
</dbReference>
<dbReference type="InterPro" id="IPR010989">
    <property type="entry name" value="SNARE"/>
</dbReference>
<dbReference type="PANTHER" id="PTHR19957">
    <property type="entry name" value="SYNTAXIN"/>
    <property type="match status" value="1"/>
</dbReference>
<keyword evidence="4" id="KW-0532">Neurotransmitter transport</keyword>
<evidence type="ECO:0000256" key="4">
    <source>
        <dbReference type="ARBA" id="ARBA00022775"/>
    </source>
</evidence>
<proteinExistence type="inferred from homology"/>
<dbReference type="STRING" id="318479.A0A0N4UCM3"/>
<accession>A0A0N4UCM3</accession>
<dbReference type="GO" id="GO:0005484">
    <property type="term" value="F:SNAP receptor activity"/>
    <property type="evidence" value="ECO:0007669"/>
    <property type="project" value="TreeGrafter"/>
</dbReference>
<organism evidence="10 12">
    <name type="scientific">Dracunculus medinensis</name>
    <name type="common">Guinea worm</name>
    <dbReference type="NCBI Taxonomy" id="318479"/>
    <lineage>
        <taxon>Eukaryota</taxon>
        <taxon>Metazoa</taxon>
        <taxon>Ecdysozoa</taxon>
        <taxon>Nematoda</taxon>
        <taxon>Chromadorea</taxon>
        <taxon>Rhabditida</taxon>
        <taxon>Spirurina</taxon>
        <taxon>Dracunculoidea</taxon>
        <taxon>Dracunculidae</taxon>
        <taxon>Dracunculus</taxon>
    </lineage>
</organism>
<comment type="similarity">
    <text evidence="2">Belongs to the syntaxin family.</text>
</comment>
<evidence type="ECO:0000256" key="5">
    <source>
        <dbReference type="ARBA" id="ARBA00022989"/>
    </source>
</evidence>
<keyword evidence="5 7" id="KW-1133">Transmembrane helix</keyword>
<evidence type="ECO:0000313" key="9">
    <source>
        <dbReference type="EMBL" id="VDN58849.1"/>
    </source>
</evidence>
<evidence type="ECO:0000256" key="6">
    <source>
        <dbReference type="ARBA" id="ARBA00023136"/>
    </source>
</evidence>
<dbReference type="Proteomes" id="UP000038040">
    <property type="component" value="Unplaced"/>
</dbReference>
<dbReference type="PROSITE" id="PS50192">
    <property type="entry name" value="T_SNARE"/>
    <property type="match status" value="1"/>
</dbReference>
<gene>
    <name evidence="9" type="ORF">DME_LOCUS8822</name>
</gene>